<dbReference type="PANTHER" id="PTHR43775:SF37">
    <property type="entry name" value="SI:DKEY-61P9.11"/>
    <property type="match status" value="1"/>
</dbReference>
<keyword evidence="2" id="KW-0597">Phosphoprotein</keyword>
<evidence type="ECO:0000259" key="3">
    <source>
        <dbReference type="SMART" id="SM00827"/>
    </source>
</evidence>
<dbReference type="OrthoDB" id="499075at2"/>
<feature type="domain" description="Malonyl-CoA:ACP transacylase (MAT)" evidence="3">
    <location>
        <begin position="81"/>
        <end position="374"/>
    </location>
</feature>
<evidence type="ECO:0000256" key="2">
    <source>
        <dbReference type="ARBA" id="ARBA00022553"/>
    </source>
</evidence>
<dbReference type="Gene3D" id="3.30.70.3290">
    <property type="match status" value="1"/>
</dbReference>
<dbReference type="RefSeq" id="WP_066743696.1">
    <property type="nucleotide sequence ID" value="NZ_CP016757.1"/>
</dbReference>
<dbReference type="Pfam" id="PF00698">
    <property type="entry name" value="Acyl_transf_1"/>
    <property type="match status" value="1"/>
</dbReference>
<dbReference type="SMART" id="SM00827">
    <property type="entry name" value="PKS_AT"/>
    <property type="match status" value="1"/>
</dbReference>
<name>A0A1B2I3E1_9BACT</name>
<dbReference type="InterPro" id="IPR001227">
    <property type="entry name" value="Ac_transferase_dom_sf"/>
</dbReference>
<dbReference type="GO" id="GO:0071770">
    <property type="term" value="P:DIM/DIP cell wall layer assembly"/>
    <property type="evidence" value="ECO:0007669"/>
    <property type="project" value="TreeGrafter"/>
</dbReference>
<organism evidence="4 5">
    <name type="scientific">Cloacibacillus porcorum</name>
    <dbReference type="NCBI Taxonomy" id="1197717"/>
    <lineage>
        <taxon>Bacteria</taxon>
        <taxon>Thermotogati</taxon>
        <taxon>Synergistota</taxon>
        <taxon>Synergistia</taxon>
        <taxon>Synergistales</taxon>
        <taxon>Synergistaceae</taxon>
        <taxon>Cloacibacillus</taxon>
    </lineage>
</organism>
<dbReference type="InterPro" id="IPR016035">
    <property type="entry name" value="Acyl_Trfase/lysoPLipase"/>
</dbReference>
<proteinExistence type="predicted"/>
<dbReference type="InterPro" id="IPR050091">
    <property type="entry name" value="PKS_NRPS_Biosynth_Enz"/>
</dbReference>
<keyword evidence="1" id="KW-0596">Phosphopantetheine</keyword>
<dbReference type="KEGG" id="cpor:BED41_04995"/>
<dbReference type="GO" id="GO:0006633">
    <property type="term" value="P:fatty acid biosynthetic process"/>
    <property type="evidence" value="ECO:0007669"/>
    <property type="project" value="TreeGrafter"/>
</dbReference>
<evidence type="ECO:0000313" key="5">
    <source>
        <dbReference type="Proteomes" id="UP000093044"/>
    </source>
</evidence>
<dbReference type="GO" id="GO:0005886">
    <property type="term" value="C:plasma membrane"/>
    <property type="evidence" value="ECO:0007669"/>
    <property type="project" value="TreeGrafter"/>
</dbReference>
<protein>
    <recommendedName>
        <fullName evidence="3">Malonyl-CoA:ACP transacylase (MAT) domain-containing protein</fullName>
    </recommendedName>
</protein>
<evidence type="ECO:0000313" key="4">
    <source>
        <dbReference type="EMBL" id="ANZ44498.1"/>
    </source>
</evidence>
<dbReference type="InterPro" id="IPR014043">
    <property type="entry name" value="Acyl_transferase_dom"/>
</dbReference>
<reference evidence="4" key="1">
    <citation type="submission" date="2016-08" db="EMBL/GenBank/DDBJ databases">
        <title>Complete genome of Cloacibacillus porcorum.</title>
        <authorList>
            <person name="Looft T."/>
            <person name="Bayles D.O."/>
            <person name="Alt D.P."/>
        </authorList>
    </citation>
    <scope>NUCLEOTIDE SEQUENCE [LARGE SCALE GENOMIC DNA]</scope>
    <source>
        <strain evidence="4">CL-84</strain>
    </source>
</reference>
<dbReference type="EMBL" id="CP016757">
    <property type="protein sequence ID" value="ANZ44498.1"/>
    <property type="molecule type" value="Genomic_DNA"/>
</dbReference>
<dbReference type="Gene3D" id="3.40.366.10">
    <property type="entry name" value="Malonyl-Coenzyme A Acyl Carrier Protein, domain 2"/>
    <property type="match status" value="1"/>
</dbReference>
<gene>
    <name evidence="4" type="ORF">BED41_04995</name>
</gene>
<dbReference type="PANTHER" id="PTHR43775">
    <property type="entry name" value="FATTY ACID SYNTHASE"/>
    <property type="match status" value="1"/>
</dbReference>
<dbReference type="SUPFAM" id="SSF52151">
    <property type="entry name" value="FabD/lysophospholipase-like"/>
    <property type="match status" value="1"/>
</dbReference>
<dbReference type="GeneID" id="83057212"/>
<accession>A0A1B2I3E1</accession>
<dbReference type="GO" id="GO:0005737">
    <property type="term" value="C:cytoplasm"/>
    <property type="evidence" value="ECO:0007669"/>
    <property type="project" value="TreeGrafter"/>
</dbReference>
<dbReference type="STRING" id="1197717.BED41_04995"/>
<sequence>MENDTRIFALSADDDAALVACCALLAKRLKAGECPRVLFGGNSPDGGPCRRAFVASDTEEAIEALNASPPKTGKKLKLVFAMPGQGSAGPVPVESLCAELPVFREYIERAQCVLDRHGRLSVNDILSRGKARSSMEEQLFVLIYGAALAMQYRAWGAHPDMMIAHSLGELTALVVCGMASYEEMLGFVCRRALIIDSLAESGAMAHVAADSAEIFRLTAAYGGRLSVAAVNSSRSVVVSGELRALSDFERVLDRKAMPHRRLRVPKAAHSAIMEPALAPIVALAFPTLRDGCCPLFSSVTGAPLTAREVEAPEWRRRHCRDTVRFDLALAALSEALGDNDAIVIEFGVHRVLAAAGVKALPGGRWYGASSMARYHENRSPEYCFKRGIQETLAALWECHILSEIQSADWYITNKNFLQNIIK</sequence>
<dbReference type="AlphaFoldDB" id="A0A1B2I3E1"/>
<dbReference type="GO" id="GO:0004312">
    <property type="term" value="F:fatty acid synthase activity"/>
    <property type="evidence" value="ECO:0007669"/>
    <property type="project" value="TreeGrafter"/>
</dbReference>
<dbReference type="InterPro" id="IPR016036">
    <property type="entry name" value="Malonyl_transacylase_ACP-bd"/>
</dbReference>
<dbReference type="SUPFAM" id="SSF55048">
    <property type="entry name" value="Probable ACP-binding domain of malonyl-CoA ACP transacylase"/>
    <property type="match status" value="1"/>
</dbReference>
<evidence type="ECO:0000256" key="1">
    <source>
        <dbReference type="ARBA" id="ARBA00022450"/>
    </source>
</evidence>
<keyword evidence="5" id="KW-1185">Reference proteome</keyword>
<dbReference type="Proteomes" id="UP000093044">
    <property type="component" value="Chromosome"/>
</dbReference>